<reference evidence="2" key="1">
    <citation type="submission" date="2024-06" db="EMBL/GenBank/DDBJ databases">
        <title>Streptomyces sp. strain HUAS MG91 genome sequences.</title>
        <authorList>
            <person name="Mo P."/>
        </authorList>
    </citation>
    <scope>NUCLEOTIDE SEQUENCE</scope>
    <source>
        <strain evidence="2">HUAS MG91</strain>
    </source>
</reference>
<dbReference type="EMBL" id="CP159534">
    <property type="protein sequence ID" value="XCJ68447.1"/>
    <property type="molecule type" value="Genomic_DNA"/>
</dbReference>
<dbReference type="Pfam" id="PF01425">
    <property type="entry name" value="Amidase"/>
    <property type="match status" value="1"/>
</dbReference>
<feature type="domain" description="Amidase" evidence="1">
    <location>
        <begin position="50"/>
        <end position="436"/>
    </location>
</feature>
<evidence type="ECO:0000259" key="1">
    <source>
        <dbReference type="Pfam" id="PF01425"/>
    </source>
</evidence>
<name>A0AAU8IJQ8_9ACTN</name>
<dbReference type="Gene3D" id="3.90.1300.10">
    <property type="entry name" value="Amidase signature (AS) domain"/>
    <property type="match status" value="1"/>
</dbReference>
<sequence length="450" mass="46893">MAQVTAQVRAGTLDPGPYMEYLAGRIRQGMALNAYIHVDPPDCPEPPPAHEGVLAGALLAVKDNIDVAGTPTTAGTPSLARNIPRLSSRAWLRCARAGARLAGKAALHELAYGITGHHALGPPALNPAAPGHLAGGSSSGTAAAVAGRLAPAGLGTDTGGSVRIPAALCGIVGFRPTQGRYPADGVVRVSKTRDTVGVLARDVQDVRVLDRVLAGMPPVPRIDPPLAGPPHAVLPAPLWEDLDPEVDEVCHAACDRLRADGWQLTMRAVPGFRWQDVLHSATLVPAYETRAALDDYLVRHPGAPYADDVLRTVAGEDVREHLLPLLANAGPRRTEYTTALRYAASLTDQLRELLDREGAQALLSPATVLPAPHRGVGTSVPRPAGEESVFLTYIRNTAVAAVTGSPSVSVPAGRTATGLPVGLLLDARPGADLTVLALADHANRLLDQGD</sequence>
<organism evidence="2">
    <name type="scientific">Streptomyces tabacisoli</name>
    <dbReference type="NCBI Taxonomy" id="3156398"/>
    <lineage>
        <taxon>Bacteria</taxon>
        <taxon>Bacillati</taxon>
        <taxon>Actinomycetota</taxon>
        <taxon>Actinomycetes</taxon>
        <taxon>Kitasatosporales</taxon>
        <taxon>Streptomycetaceae</taxon>
        <taxon>Streptomyces</taxon>
    </lineage>
</organism>
<dbReference type="InterPro" id="IPR023631">
    <property type="entry name" value="Amidase_dom"/>
</dbReference>
<protein>
    <submittedName>
        <fullName evidence="2">Amidase family protein</fullName>
    </submittedName>
</protein>
<dbReference type="PANTHER" id="PTHR11895:SF151">
    <property type="entry name" value="GLUTAMYL-TRNA(GLN) AMIDOTRANSFERASE SUBUNIT A"/>
    <property type="match status" value="1"/>
</dbReference>
<dbReference type="GO" id="GO:0003824">
    <property type="term" value="F:catalytic activity"/>
    <property type="evidence" value="ECO:0007669"/>
    <property type="project" value="InterPro"/>
</dbReference>
<dbReference type="PROSITE" id="PS00571">
    <property type="entry name" value="AMIDASES"/>
    <property type="match status" value="1"/>
</dbReference>
<dbReference type="KEGG" id="stac:ABII15_00080"/>
<evidence type="ECO:0000313" key="2">
    <source>
        <dbReference type="EMBL" id="XCJ68447.1"/>
    </source>
</evidence>
<gene>
    <name evidence="2" type="ORF">ABII15_00080</name>
</gene>
<dbReference type="InterPro" id="IPR036928">
    <property type="entry name" value="AS_sf"/>
</dbReference>
<accession>A0AAU8IJQ8</accession>
<dbReference type="SUPFAM" id="SSF75304">
    <property type="entry name" value="Amidase signature (AS) enzymes"/>
    <property type="match status" value="1"/>
</dbReference>
<proteinExistence type="predicted"/>
<dbReference type="PANTHER" id="PTHR11895">
    <property type="entry name" value="TRANSAMIDASE"/>
    <property type="match status" value="1"/>
</dbReference>
<dbReference type="AlphaFoldDB" id="A0AAU8IJQ8"/>
<dbReference type="InterPro" id="IPR020556">
    <property type="entry name" value="Amidase_CS"/>
</dbReference>
<dbReference type="RefSeq" id="WP_353940133.1">
    <property type="nucleotide sequence ID" value="NZ_CP159534.1"/>
</dbReference>
<dbReference type="InterPro" id="IPR000120">
    <property type="entry name" value="Amidase"/>
</dbReference>